<dbReference type="GO" id="GO:0005524">
    <property type="term" value="F:ATP binding"/>
    <property type="evidence" value="ECO:0007669"/>
    <property type="project" value="UniProtKB-KW"/>
</dbReference>
<evidence type="ECO:0000256" key="2">
    <source>
        <dbReference type="ARBA" id="ARBA00012438"/>
    </source>
</evidence>
<keyword evidence="4" id="KW-0808">Transferase</keyword>
<evidence type="ECO:0000256" key="3">
    <source>
        <dbReference type="ARBA" id="ARBA00022553"/>
    </source>
</evidence>
<comment type="catalytic activity">
    <reaction evidence="1">
        <text>ATP + protein L-histidine = ADP + protein N-phospho-L-histidine.</text>
        <dbReference type="EC" id="2.7.13.3"/>
    </reaction>
</comment>
<dbReference type="RefSeq" id="WP_142040339.1">
    <property type="nucleotide sequence ID" value="NZ_JBHTGS010000001.1"/>
</dbReference>
<dbReference type="SUPFAM" id="SSF55874">
    <property type="entry name" value="ATPase domain of HSP90 chaperone/DNA topoisomerase II/histidine kinase"/>
    <property type="match status" value="1"/>
</dbReference>
<dbReference type="InParanoid" id="A0A543AY00"/>
<keyword evidence="5" id="KW-0547">Nucleotide-binding</keyword>
<keyword evidence="6 11" id="KW-0418">Kinase</keyword>
<dbReference type="GO" id="GO:0046983">
    <property type="term" value="F:protein dimerization activity"/>
    <property type="evidence" value="ECO:0007669"/>
    <property type="project" value="InterPro"/>
</dbReference>
<evidence type="ECO:0000256" key="8">
    <source>
        <dbReference type="ARBA" id="ARBA00023012"/>
    </source>
</evidence>
<keyword evidence="9" id="KW-0472">Membrane</keyword>
<feature type="transmembrane region" description="Helical" evidence="9">
    <location>
        <begin position="77"/>
        <end position="110"/>
    </location>
</feature>
<organism evidence="11 12">
    <name type="scientific">Stackebrandtia endophytica</name>
    <dbReference type="NCBI Taxonomy" id="1496996"/>
    <lineage>
        <taxon>Bacteria</taxon>
        <taxon>Bacillati</taxon>
        <taxon>Actinomycetota</taxon>
        <taxon>Actinomycetes</taxon>
        <taxon>Glycomycetales</taxon>
        <taxon>Glycomycetaceae</taxon>
        <taxon>Stackebrandtia</taxon>
    </lineage>
</organism>
<sequence length="377" mass="40028">MTEPDTETASMPISAVRHLVAAVATVLMLPVQAFAITAAPVTAAPADLVAAWTGRRLTWADGRVRSDRPIDRRRLGLVVAGFAVGLANAGVLALIGLGLYVAVTVLIGAATGGPVPIFEAGPGQVTWSTVVWFTLPGVVLLFLGVSGLAAISHLDRRAWIAFARPSADDLERQVDRLNTTLADVIAAVDTERRRIERDIHDGIQQRVVALSILLARAERTGDAEQRRDLHRRAGDETRQVLNDLRDVAWRVYPAMLARDGLPAALEALQDRTPIPMTVQIGHISGIDLATESAAYFVVSEAVTNVIKHAEASRISVSVTRRGTDLRLTIEDDGIGGADPTGPGLSGIASRVSARDGRLDITSPVGGPTVVEAELPCE</sequence>
<dbReference type="PANTHER" id="PTHR24421:SF10">
    <property type="entry name" value="NITRATE_NITRITE SENSOR PROTEIN NARQ"/>
    <property type="match status" value="1"/>
</dbReference>
<keyword evidence="8" id="KW-0902">Two-component regulatory system</keyword>
<name>A0A543AY00_9ACTN</name>
<dbReference type="SMART" id="SM00387">
    <property type="entry name" value="HATPase_c"/>
    <property type="match status" value="1"/>
</dbReference>
<keyword evidence="3" id="KW-0597">Phosphoprotein</keyword>
<feature type="transmembrane region" description="Helical" evidence="9">
    <location>
        <begin position="130"/>
        <end position="151"/>
    </location>
</feature>
<dbReference type="AlphaFoldDB" id="A0A543AY00"/>
<evidence type="ECO:0000256" key="6">
    <source>
        <dbReference type="ARBA" id="ARBA00022777"/>
    </source>
</evidence>
<dbReference type="Proteomes" id="UP000317043">
    <property type="component" value="Unassembled WGS sequence"/>
</dbReference>
<dbReference type="OrthoDB" id="3526306at2"/>
<dbReference type="Pfam" id="PF02518">
    <property type="entry name" value="HATPase_c"/>
    <property type="match status" value="1"/>
</dbReference>
<dbReference type="InterPro" id="IPR050482">
    <property type="entry name" value="Sensor_HK_TwoCompSys"/>
</dbReference>
<gene>
    <name evidence="11" type="ORF">FB566_3005</name>
</gene>
<reference evidence="11 12" key="1">
    <citation type="submission" date="2019-06" db="EMBL/GenBank/DDBJ databases">
        <title>Sequencing the genomes of 1000 actinobacteria strains.</title>
        <authorList>
            <person name="Klenk H.-P."/>
        </authorList>
    </citation>
    <scope>NUCLEOTIDE SEQUENCE [LARGE SCALE GENOMIC DNA]</scope>
    <source>
        <strain evidence="11 12">DSM 45928</strain>
    </source>
</reference>
<dbReference type="InterPro" id="IPR036890">
    <property type="entry name" value="HATPase_C_sf"/>
</dbReference>
<dbReference type="Pfam" id="PF07730">
    <property type="entry name" value="HisKA_3"/>
    <property type="match status" value="1"/>
</dbReference>
<proteinExistence type="predicted"/>
<evidence type="ECO:0000256" key="7">
    <source>
        <dbReference type="ARBA" id="ARBA00022840"/>
    </source>
</evidence>
<evidence type="ECO:0000256" key="5">
    <source>
        <dbReference type="ARBA" id="ARBA00022741"/>
    </source>
</evidence>
<dbReference type="CDD" id="cd16917">
    <property type="entry name" value="HATPase_UhpB-NarQ-NarX-like"/>
    <property type="match status" value="1"/>
</dbReference>
<evidence type="ECO:0000313" key="12">
    <source>
        <dbReference type="Proteomes" id="UP000317043"/>
    </source>
</evidence>
<keyword evidence="7" id="KW-0067">ATP-binding</keyword>
<accession>A0A543AY00</accession>
<evidence type="ECO:0000256" key="9">
    <source>
        <dbReference type="SAM" id="Phobius"/>
    </source>
</evidence>
<evidence type="ECO:0000259" key="10">
    <source>
        <dbReference type="SMART" id="SM00387"/>
    </source>
</evidence>
<dbReference type="PANTHER" id="PTHR24421">
    <property type="entry name" value="NITRATE/NITRITE SENSOR PROTEIN NARX-RELATED"/>
    <property type="match status" value="1"/>
</dbReference>
<dbReference type="Gene3D" id="1.20.5.1930">
    <property type="match status" value="1"/>
</dbReference>
<keyword evidence="9" id="KW-0812">Transmembrane</keyword>
<feature type="domain" description="Histidine kinase/HSP90-like ATPase" evidence="10">
    <location>
        <begin position="289"/>
        <end position="377"/>
    </location>
</feature>
<protein>
    <recommendedName>
        <fullName evidence="2">histidine kinase</fullName>
        <ecNumber evidence="2">2.7.13.3</ecNumber>
    </recommendedName>
</protein>
<keyword evidence="12" id="KW-1185">Reference proteome</keyword>
<keyword evidence="9" id="KW-1133">Transmembrane helix</keyword>
<dbReference type="GO" id="GO:0000155">
    <property type="term" value="F:phosphorelay sensor kinase activity"/>
    <property type="evidence" value="ECO:0007669"/>
    <property type="project" value="InterPro"/>
</dbReference>
<dbReference type="InterPro" id="IPR011712">
    <property type="entry name" value="Sig_transdc_His_kin_sub3_dim/P"/>
</dbReference>
<evidence type="ECO:0000256" key="4">
    <source>
        <dbReference type="ARBA" id="ARBA00022679"/>
    </source>
</evidence>
<dbReference type="Gene3D" id="3.30.565.10">
    <property type="entry name" value="Histidine kinase-like ATPase, C-terminal domain"/>
    <property type="match status" value="1"/>
</dbReference>
<dbReference type="EMBL" id="VFOW01000001">
    <property type="protein sequence ID" value="TQL77446.1"/>
    <property type="molecule type" value="Genomic_DNA"/>
</dbReference>
<comment type="caution">
    <text evidence="11">The sequence shown here is derived from an EMBL/GenBank/DDBJ whole genome shotgun (WGS) entry which is preliminary data.</text>
</comment>
<evidence type="ECO:0000313" key="11">
    <source>
        <dbReference type="EMBL" id="TQL77446.1"/>
    </source>
</evidence>
<dbReference type="InterPro" id="IPR003594">
    <property type="entry name" value="HATPase_dom"/>
</dbReference>
<dbReference type="EC" id="2.7.13.3" evidence="2"/>
<evidence type="ECO:0000256" key="1">
    <source>
        <dbReference type="ARBA" id="ARBA00000085"/>
    </source>
</evidence>
<dbReference type="GO" id="GO:0016020">
    <property type="term" value="C:membrane"/>
    <property type="evidence" value="ECO:0007669"/>
    <property type="project" value="InterPro"/>
</dbReference>